<dbReference type="Gene3D" id="1.10.287.950">
    <property type="entry name" value="Methyl-accepting chemotaxis protein"/>
    <property type="match status" value="1"/>
</dbReference>
<dbReference type="InterPro" id="IPR003660">
    <property type="entry name" value="HAMP_dom"/>
</dbReference>
<dbReference type="Pfam" id="PF00672">
    <property type="entry name" value="HAMP"/>
    <property type="match status" value="1"/>
</dbReference>
<dbReference type="FunFam" id="1.10.287.950:FF:000001">
    <property type="entry name" value="Methyl-accepting chemotaxis sensory transducer"/>
    <property type="match status" value="1"/>
</dbReference>
<evidence type="ECO:0000256" key="3">
    <source>
        <dbReference type="ARBA" id="ARBA00022500"/>
    </source>
</evidence>
<keyword evidence="2" id="KW-1003">Cell membrane</keyword>
<comment type="subcellular location">
    <subcellularLocation>
        <location evidence="1">Cell membrane</location>
        <topology evidence="1">Multi-pass membrane protein</topology>
    </subcellularLocation>
</comment>
<dbReference type="InterPro" id="IPR029151">
    <property type="entry name" value="Sensor-like_sf"/>
</dbReference>
<evidence type="ECO:0000313" key="15">
    <source>
        <dbReference type="Proteomes" id="UP000295565"/>
    </source>
</evidence>
<keyword evidence="5 11" id="KW-1133">Transmembrane helix</keyword>
<keyword evidence="4 11" id="KW-0812">Transmembrane</keyword>
<evidence type="ECO:0000259" key="13">
    <source>
        <dbReference type="PROSITE" id="PS50885"/>
    </source>
</evidence>
<evidence type="ECO:0000256" key="1">
    <source>
        <dbReference type="ARBA" id="ARBA00004651"/>
    </source>
</evidence>
<feature type="coiled-coil region" evidence="10">
    <location>
        <begin position="568"/>
        <end position="595"/>
    </location>
</feature>
<dbReference type="PANTHER" id="PTHR32089:SF112">
    <property type="entry name" value="LYSOZYME-LIKE PROTEIN-RELATED"/>
    <property type="match status" value="1"/>
</dbReference>
<evidence type="ECO:0000313" key="14">
    <source>
        <dbReference type="EMBL" id="TCK62739.1"/>
    </source>
</evidence>
<feature type="coiled-coil region" evidence="10">
    <location>
        <begin position="501"/>
        <end position="536"/>
    </location>
</feature>
<evidence type="ECO:0000256" key="9">
    <source>
        <dbReference type="PROSITE-ProRule" id="PRU00284"/>
    </source>
</evidence>
<dbReference type="GO" id="GO:0005886">
    <property type="term" value="C:plasma membrane"/>
    <property type="evidence" value="ECO:0007669"/>
    <property type="project" value="UniProtKB-SubCell"/>
</dbReference>
<evidence type="ECO:0000256" key="8">
    <source>
        <dbReference type="ARBA" id="ARBA00029447"/>
    </source>
</evidence>
<dbReference type="PROSITE" id="PS50111">
    <property type="entry name" value="CHEMOTAXIS_TRANSDUC_2"/>
    <property type="match status" value="1"/>
</dbReference>
<sequence>MSIKHKLVIAVTLILALLSITQEWQQLQSMQHNVTANIQHQAKQLSTTAATELSAWLSDKLRALQSVTDKTPANKEFQLELYQAQKAAGFSSVYYGNEKGQMIAGDPNYEIPYGYDPRVRLWYMGAQQHSPYFSQPYTGTDGNMVMTIAIKSPTGVYAADLPLKVMGTQMKALSNSEVQAFIIADDGTLLVYPDNKLLEHNISELDKTLTAKQIKEQHKLINATINKRPVLLNFTHIPHTHWLIALSFDKNKEFAQVHEQLISSIQNTAIMFIVVALVIYSLISISFRPLKQLEAAIHNLGQGDADLTQRLNLKRRDEIGKLGDCVDVFLERLHQLLLGVKNDSGALAQHVEKVTHYANQSTQSVIHQRQQISAMADSFNEITESARHVADNAEHTNTSVQQSQLSCESGKEVIRQNQQQILQLVEQLEANASSMSALKQSNQKITDILSIIQGIAEQTNLLALNAAIEAARAGEHGRGFAVVADEVRNLSKRTHESTEQIQIVLNELQQHTNQAVNAMQQSREQAQSNVEQANAATAALDEINQTIETILDMANQISSAAEQQHQATQNVRDNSQRLEQTCQKLQTDADNNEHQAKDLHRITKRLNAEVAQFIL</sequence>
<feature type="domain" description="HAMP" evidence="13">
    <location>
        <begin position="284"/>
        <end position="338"/>
    </location>
</feature>
<organism evidence="14 15">
    <name type="scientific">Celerinatantimonas diazotrophica</name>
    <dbReference type="NCBI Taxonomy" id="412034"/>
    <lineage>
        <taxon>Bacteria</taxon>
        <taxon>Pseudomonadati</taxon>
        <taxon>Pseudomonadota</taxon>
        <taxon>Gammaproteobacteria</taxon>
        <taxon>Celerinatantimonadaceae</taxon>
        <taxon>Celerinatantimonas</taxon>
    </lineage>
</organism>
<protein>
    <submittedName>
        <fullName evidence="14">Methyl-accepting chemotaxis protein</fullName>
    </submittedName>
</protein>
<feature type="transmembrane region" description="Helical" evidence="11">
    <location>
        <begin position="269"/>
        <end position="287"/>
    </location>
</feature>
<evidence type="ECO:0000256" key="11">
    <source>
        <dbReference type="SAM" id="Phobius"/>
    </source>
</evidence>
<dbReference type="SMART" id="SM00283">
    <property type="entry name" value="MA"/>
    <property type="match status" value="1"/>
</dbReference>
<evidence type="ECO:0000256" key="2">
    <source>
        <dbReference type="ARBA" id="ARBA00022475"/>
    </source>
</evidence>
<dbReference type="PANTHER" id="PTHR32089">
    <property type="entry name" value="METHYL-ACCEPTING CHEMOTAXIS PROTEIN MCPB"/>
    <property type="match status" value="1"/>
</dbReference>
<comment type="similarity">
    <text evidence="8">Belongs to the methyl-accepting chemotaxis (MCP) protein family.</text>
</comment>
<name>A0A4R1KH80_9GAMM</name>
<gene>
    <name evidence="14" type="ORF">EV690_0405</name>
</gene>
<dbReference type="GO" id="GO:0007165">
    <property type="term" value="P:signal transduction"/>
    <property type="evidence" value="ECO:0007669"/>
    <property type="project" value="UniProtKB-KW"/>
</dbReference>
<keyword evidence="10" id="KW-0175">Coiled coil</keyword>
<dbReference type="InterPro" id="IPR004089">
    <property type="entry name" value="MCPsignal_dom"/>
</dbReference>
<accession>A0A4R1KH80</accession>
<evidence type="ECO:0000256" key="7">
    <source>
        <dbReference type="ARBA" id="ARBA00023224"/>
    </source>
</evidence>
<feature type="domain" description="Methyl-accepting transducer" evidence="12">
    <location>
        <begin position="343"/>
        <end position="579"/>
    </location>
</feature>
<dbReference type="RefSeq" id="WP_131911277.1">
    <property type="nucleotide sequence ID" value="NZ_OU594967.1"/>
</dbReference>
<evidence type="ECO:0000256" key="6">
    <source>
        <dbReference type="ARBA" id="ARBA00023136"/>
    </source>
</evidence>
<dbReference type="SUPFAM" id="SSF103190">
    <property type="entry name" value="Sensory domain-like"/>
    <property type="match status" value="1"/>
</dbReference>
<dbReference type="CDD" id="cd11386">
    <property type="entry name" value="MCP_signal"/>
    <property type="match status" value="1"/>
</dbReference>
<evidence type="ECO:0000256" key="5">
    <source>
        <dbReference type="ARBA" id="ARBA00022989"/>
    </source>
</evidence>
<dbReference type="Pfam" id="PF02743">
    <property type="entry name" value="dCache_1"/>
    <property type="match status" value="1"/>
</dbReference>
<dbReference type="GO" id="GO:0006935">
    <property type="term" value="P:chemotaxis"/>
    <property type="evidence" value="ECO:0007669"/>
    <property type="project" value="UniProtKB-KW"/>
</dbReference>
<dbReference type="InterPro" id="IPR033479">
    <property type="entry name" value="dCache_1"/>
</dbReference>
<keyword evidence="6 11" id="KW-0472">Membrane</keyword>
<keyword evidence="3" id="KW-0145">Chemotaxis</keyword>
<keyword evidence="7 9" id="KW-0807">Transducer</keyword>
<dbReference type="PROSITE" id="PS50885">
    <property type="entry name" value="HAMP"/>
    <property type="match status" value="1"/>
</dbReference>
<evidence type="ECO:0000259" key="12">
    <source>
        <dbReference type="PROSITE" id="PS50111"/>
    </source>
</evidence>
<dbReference type="OrthoDB" id="2489132at2"/>
<keyword evidence="15" id="KW-1185">Reference proteome</keyword>
<dbReference type="AlphaFoldDB" id="A0A4R1KH80"/>
<reference evidence="14 15" key="1">
    <citation type="submission" date="2019-03" db="EMBL/GenBank/DDBJ databases">
        <title>Genomic Encyclopedia of Type Strains, Phase IV (KMG-IV): sequencing the most valuable type-strain genomes for metagenomic binning, comparative biology and taxonomic classification.</title>
        <authorList>
            <person name="Goeker M."/>
        </authorList>
    </citation>
    <scope>NUCLEOTIDE SEQUENCE [LARGE SCALE GENOMIC DNA]</scope>
    <source>
        <strain evidence="14 15">DSM 18577</strain>
    </source>
</reference>
<dbReference type="Pfam" id="PF00015">
    <property type="entry name" value="MCPsignal"/>
    <property type="match status" value="1"/>
</dbReference>
<dbReference type="SUPFAM" id="SSF58104">
    <property type="entry name" value="Methyl-accepting chemotaxis protein (MCP) signaling domain"/>
    <property type="match status" value="1"/>
</dbReference>
<dbReference type="EMBL" id="SMGD01000004">
    <property type="protein sequence ID" value="TCK62739.1"/>
    <property type="molecule type" value="Genomic_DNA"/>
</dbReference>
<dbReference type="Proteomes" id="UP000295565">
    <property type="component" value="Unassembled WGS sequence"/>
</dbReference>
<proteinExistence type="inferred from homology"/>
<evidence type="ECO:0000256" key="4">
    <source>
        <dbReference type="ARBA" id="ARBA00022692"/>
    </source>
</evidence>
<dbReference type="CDD" id="cd06225">
    <property type="entry name" value="HAMP"/>
    <property type="match status" value="1"/>
</dbReference>
<dbReference type="Gene3D" id="3.30.450.20">
    <property type="entry name" value="PAS domain"/>
    <property type="match status" value="2"/>
</dbReference>
<evidence type="ECO:0000256" key="10">
    <source>
        <dbReference type="SAM" id="Coils"/>
    </source>
</evidence>
<dbReference type="SMART" id="SM00304">
    <property type="entry name" value="HAMP"/>
    <property type="match status" value="1"/>
</dbReference>
<comment type="caution">
    <text evidence="14">The sequence shown here is derived from an EMBL/GenBank/DDBJ whole genome shotgun (WGS) entry which is preliminary data.</text>
</comment>